<dbReference type="EMBL" id="JAPDDP010000007">
    <property type="protein sequence ID" value="MDA0179831.1"/>
    <property type="molecule type" value="Genomic_DNA"/>
</dbReference>
<reference evidence="2" key="1">
    <citation type="submission" date="2022-10" db="EMBL/GenBank/DDBJ databases">
        <title>The WGS of Solirubrobacter phytolaccae KCTC 29190.</title>
        <authorList>
            <person name="Jiang Z."/>
        </authorList>
    </citation>
    <scope>NUCLEOTIDE SEQUENCE</scope>
    <source>
        <strain evidence="2">KCTC 29190</strain>
    </source>
</reference>
<evidence type="ECO:0000259" key="1">
    <source>
        <dbReference type="Pfam" id="PF13460"/>
    </source>
</evidence>
<dbReference type="Pfam" id="PF13460">
    <property type="entry name" value="NAD_binding_10"/>
    <property type="match status" value="1"/>
</dbReference>
<dbReference type="Gene3D" id="3.40.50.720">
    <property type="entry name" value="NAD(P)-binding Rossmann-like Domain"/>
    <property type="match status" value="1"/>
</dbReference>
<dbReference type="PANTHER" id="PTHR47129">
    <property type="entry name" value="QUINONE OXIDOREDUCTASE 2"/>
    <property type="match status" value="1"/>
</dbReference>
<dbReference type="InterPro" id="IPR036291">
    <property type="entry name" value="NAD(P)-bd_dom_sf"/>
</dbReference>
<gene>
    <name evidence="2" type="ORF">OJ997_05960</name>
</gene>
<evidence type="ECO:0000313" key="3">
    <source>
        <dbReference type="Proteomes" id="UP001147653"/>
    </source>
</evidence>
<dbReference type="PANTHER" id="PTHR47129:SF1">
    <property type="entry name" value="NMRA-LIKE DOMAIN-CONTAINING PROTEIN"/>
    <property type="match status" value="1"/>
</dbReference>
<proteinExistence type="predicted"/>
<dbReference type="InterPro" id="IPR052718">
    <property type="entry name" value="NmrA-type_oxidoreductase"/>
</dbReference>
<dbReference type="Gene3D" id="3.90.25.10">
    <property type="entry name" value="UDP-galactose 4-epimerase, domain 1"/>
    <property type="match status" value="1"/>
</dbReference>
<dbReference type="CDD" id="cd05269">
    <property type="entry name" value="TMR_SDR_a"/>
    <property type="match status" value="1"/>
</dbReference>
<keyword evidence="3" id="KW-1185">Reference proteome</keyword>
<dbReference type="Proteomes" id="UP001147653">
    <property type="component" value="Unassembled WGS sequence"/>
</dbReference>
<dbReference type="InterPro" id="IPR016040">
    <property type="entry name" value="NAD(P)-bd_dom"/>
</dbReference>
<accession>A0A9X3N917</accession>
<dbReference type="AlphaFoldDB" id="A0A9X3N917"/>
<name>A0A9X3N917_9ACTN</name>
<sequence>MDPLIAVTGATGAVGTRLTARLDAAGAQLRLVVRDPARAPELAGAEVRQASGYGAGEEMRAALEGTDVLFLLPASETPDRVEQHLTAVDAAVAAGVRRIVYLSFFGASPDTTFTLARDHWHTEQAILATGVPWTFLRMNLYMDFVPSMVGADGVIRGPAGDGRFAAILRDDVAAASAAVLMSDGHDGQSYDLTGPSAFTLAEAAALMSHDGRPVRFHDETDEEAFASRASYGAPDFEVLGWVSSYWAIRDGSLERVSDGVRRLTGRDPVSLEAYLRDV</sequence>
<protein>
    <submittedName>
        <fullName evidence="2">SDR family oxidoreductase</fullName>
    </submittedName>
</protein>
<dbReference type="SUPFAM" id="SSF51735">
    <property type="entry name" value="NAD(P)-binding Rossmann-fold domains"/>
    <property type="match status" value="1"/>
</dbReference>
<evidence type="ECO:0000313" key="2">
    <source>
        <dbReference type="EMBL" id="MDA0179831.1"/>
    </source>
</evidence>
<dbReference type="RefSeq" id="WP_270024138.1">
    <property type="nucleotide sequence ID" value="NZ_JAPDDP010000007.1"/>
</dbReference>
<comment type="caution">
    <text evidence="2">The sequence shown here is derived from an EMBL/GenBank/DDBJ whole genome shotgun (WGS) entry which is preliminary data.</text>
</comment>
<feature type="domain" description="NAD(P)-binding" evidence="1">
    <location>
        <begin position="9"/>
        <end position="181"/>
    </location>
</feature>
<organism evidence="2 3">
    <name type="scientific">Solirubrobacter phytolaccae</name>
    <dbReference type="NCBI Taxonomy" id="1404360"/>
    <lineage>
        <taxon>Bacteria</taxon>
        <taxon>Bacillati</taxon>
        <taxon>Actinomycetota</taxon>
        <taxon>Thermoleophilia</taxon>
        <taxon>Solirubrobacterales</taxon>
        <taxon>Solirubrobacteraceae</taxon>
        <taxon>Solirubrobacter</taxon>
    </lineage>
</organism>